<sequence>MGRNSHVVLEAHDVRRETGTEPRYRAIFDPDMPMAMPNMAKKRDLRYWLSLPRIGAWGGAGRDSERQRAARRALPPTSNTGGKSAPQAEAQDLSPELQQISLVLENGEIKQVMVRAGWGDDLAHIDQVSFTVHESTCHVIAGHMMVADDEYILTMSQRLFQIFGFGVSHKRPKGMNFYRDTWVLGQEDVCYGNLSFGGQRNTMLIQLTATGCNAANSGWEKRLYDFLQHEAENPRLTRVDCAYDDFNGDYNVDVMNEEVRAGRFNCGGRNPFVERHGDWDNPDGSGRTLYVGKRKNGKFCRGYEKGKQLGSPSSNWFRVEVEFKGVDRIIPLEILLNAGSYLAGAYPAFARFKGMKTPERIETIIKGQEYSLDHHLHYAALQVGRLVNYMREVASWSVESIVERLARPEAGYPQRLKLAHISCELGNQDFVHDYAHVDYDTDAFVRMAREEWHAGARFAHA</sequence>
<dbReference type="AlphaFoldDB" id="A0AAX2M854"/>
<evidence type="ECO:0000256" key="1">
    <source>
        <dbReference type="SAM" id="MobiDB-lite"/>
    </source>
</evidence>
<feature type="domain" description="Replication initiation protein-like C-terminal" evidence="2">
    <location>
        <begin position="235"/>
        <end position="403"/>
    </location>
</feature>
<dbReference type="InterPro" id="IPR003491">
    <property type="entry name" value="REP-like_C"/>
</dbReference>
<evidence type="ECO:0000313" key="4">
    <source>
        <dbReference type="Proteomes" id="UP000254029"/>
    </source>
</evidence>
<comment type="caution">
    <text evidence="3">The sequence shown here is derived from an EMBL/GenBank/DDBJ whole genome shotgun (WGS) entry which is preliminary data.</text>
</comment>
<protein>
    <submittedName>
        <fullName evidence="3">Replication initiation factor</fullName>
    </submittedName>
</protein>
<evidence type="ECO:0000313" key="3">
    <source>
        <dbReference type="EMBL" id="SUX32399.1"/>
    </source>
</evidence>
<dbReference type="GO" id="GO:0003743">
    <property type="term" value="F:translation initiation factor activity"/>
    <property type="evidence" value="ECO:0007669"/>
    <property type="project" value="UniProtKB-KW"/>
</dbReference>
<keyword evidence="3" id="KW-0396">Initiation factor</keyword>
<proteinExistence type="predicted"/>
<gene>
    <name evidence="3" type="ORF">NCTC8684_01476</name>
</gene>
<accession>A0AAX2M854</accession>
<name>A0AAX2M854_CHRVL</name>
<evidence type="ECO:0000259" key="2">
    <source>
        <dbReference type="Pfam" id="PF02486"/>
    </source>
</evidence>
<dbReference type="EMBL" id="UIGR01000001">
    <property type="protein sequence ID" value="SUX32399.1"/>
    <property type="molecule type" value="Genomic_DNA"/>
</dbReference>
<reference evidence="3 4" key="1">
    <citation type="submission" date="2018-06" db="EMBL/GenBank/DDBJ databases">
        <authorList>
            <consortium name="Pathogen Informatics"/>
            <person name="Doyle S."/>
        </authorList>
    </citation>
    <scope>NUCLEOTIDE SEQUENCE [LARGE SCALE GENOMIC DNA]</scope>
    <source>
        <strain evidence="3 4">NCTC8684</strain>
    </source>
</reference>
<dbReference type="Pfam" id="PF02486">
    <property type="entry name" value="Rep_trans"/>
    <property type="match status" value="1"/>
</dbReference>
<feature type="region of interest" description="Disordered" evidence="1">
    <location>
        <begin position="58"/>
        <end position="92"/>
    </location>
</feature>
<organism evidence="3 4">
    <name type="scientific">Chromobacterium violaceum</name>
    <dbReference type="NCBI Taxonomy" id="536"/>
    <lineage>
        <taxon>Bacteria</taxon>
        <taxon>Pseudomonadati</taxon>
        <taxon>Pseudomonadota</taxon>
        <taxon>Betaproteobacteria</taxon>
        <taxon>Neisseriales</taxon>
        <taxon>Chromobacteriaceae</taxon>
        <taxon>Chromobacterium</taxon>
    </lineage>
</organism>
<dbReference type="RefSeq" id="WP_084194280.1">
    <property type="nucleotide sequence ID" value="NZ_JBHMEH010000016.1"/>
</dbReference>
<dbReference type="Proteomes" id="UP000254029">
    <property type="component" value="Unassembled WGS sequence"/>
</dbReference>
<keyword evidence="3" id="KW-0648">Protein biosynthesis</keyword>